<sequence>MTSNNTFETPPIAEVVQALGDCIHMREEAFSSLKEDDHLDAWLNYNRNAIQDLETHFQEPEDKATLSWYKLAVLNDIPHRYKDDRIYEEITDAGKKLRDLGISNPQAFETSVSQISAVYKGLVLEMGEEQFEDEISGMAKAVSGFRAEVVGYHLLSDTMIQMTNFLRSKDFNRYISVNEANHPGKSLKAFVHQRRFSVRSAHSIEDMQRSTDLYIVVVNPRGDDDVLLGVDIKTNKDWQKFELLDRENTNGRGIPTIRRCEFRIPGKYVNRGSVLSQGQNLLSNRDVTEEIAELHPMLFKILDSSAESFLNSTNLEAS</sequence>
<gene>
    <name evidence="1" type="ORF">UU77_C0041G0006</name>
</gene>
<reference evidence="1 2" key="1">
    <citation type="journal article" date="2015" name="Nature">
        <title>rRNA introns, odd ribosomes, and small enigmatic genomes across a large radiation of phyla.</title>
        <authorList>
            <person name="Brown C.T."/>
            <person name="Hug L.A."/>
            <person name="Thomas B.C."/>
            <person name="Sharon I."/>
            <person name="Castelle C.J."/>
            <person name="Singh A."/>
            <person name="Wilkins M.J."/>
            <person name="Williams K.H."/>
            <person name="Banfield J.F."/>
        </authorList>
    </citation>
    <scope>NUCLEOTIDE SEQUENCE [LARGE SCALE GENOMIC DNA]</scope>
</reference>
<protein>
    <submittedName>
        <fullName evidence="1">Uncharacterized protein</fullName>
    </submittedName>
</protein>
<comment type="caution">
    <text evidence="1">The sequence shown here is derived from an EMBL/GenBank/DDBJ whole genome shotgun (WGS) entry which is preliminary data.</text>
</comment>
<dbReference type="EMBL" id="LCBX01000041">
    <property type="protein sequence ID" value="KKS19692.1"/>
    <property type="molecule type" value="Genomic_DNA"/>
</dbReference>
<organism evidence="1 2">
    <name type="scientific">candidate division WWE3 bacterium GW2011_GWC1_41_7</name>
    <dbReference type="NCBI Taxonomy" id="1619119"/>
    <lineage>
        <taxon>Bacteria</taxon>
        <taxon>Katanobacteria</taxon>
    </lineage>
</organism>
<proteinExistence type="predicted"/>
<name>A0A0G0X5Q1_UNCKA</name>
<dbReference type="Proteomes" id="UP000034507">
    <property type="component" value="Unassembled WGS sequence"/>
</dbReference>
<accession>A0A0G0X5Q1</accession>
<evidence type="ECO:0000313" key="1">
    <source>
        <dbReference type="EMBL" id="KKS19692.1"/>
    </source>
</evidence>
<evidence type="ECO:0000313" key="2">
    <source>
        <dbReference type="Proteomes" id="UP000034507"/>
    </source>
</evidence>
<dbReference type="AlphaFoldDB" id="A0A0G0X5Q1"/>